<gene>
    <name evidence="7" type="ORF">D9X91_02235</name>
</gene>
<keyword evidence="8" id="KW-1185">Reference proteome</keyword>
<evidence type="ECO:0000256" key="2">
    <source>
        <dbReference type="ARBA" id="ARBA00023277"/>
    </source>
</evidence>
<dbReference type="SUPFAM" id="SSF88713">
    <property type="entry name" value="Glycoside hydrolase/deacetylase"/>
    <property type="match status" value="1"/>
</dbReference>
<dbReference type="GO" id="GO:0016757">
    <property type="term" value="F:glycosyltransferase activity"/>
    <property type="evidence" value="ECO:0007669"/>
    <property type="project" value="InterPro"/>
</dbReference>
<dbReference type="Gene3D" id="3.40.50.2000">
    <property type="entry name" value="Glycogen Phosphorylase B"/>
    <property type="match status" value="2"/>
</dbReference>
<protein>
    <submittedName>
        <fullName evidence="7">Glycosyltransferase</fullName>
    </submittedName>
</protein>
<dbReference type="GO" id="GO:0005975">
    <property type="term" value="P:carbohydrate metabolic process"/>
    <property type="evidence" value="ECO:0007669"/>
    <property type="project" value="InterPro"/>
</dbReference>
<evidence type="ECO:0000313" key="8">
    <source>
        <dbReference type="Proteomes" id="UP000276770"/>
    </source>
</evidence>
<dbReference type="EMBL" id="RCVZ01000001">
    <property type="protein sequence ID" value="RLQ98226.1"/>
    <property type="molecule type" value="Genomic_DNA"/>
</dbReference>
<dbReference type="InterPro" id="IPR011330">
    <property type="entry name" value="Glyco_hydro/deAcase_b/a-brl"/>
</dbReference>
<dbReference type="InterPro" id="IPR027291">
    <property type="entry name" value="Glyco_hydro_38_N_sf"/>
</dbReference>
<evidence type="ECO:0000259" key="6">
    <source>
        <dbReference type="Pfam" id="PF13439"/>
    </source>
</evidence>
<dbReference type="Gene3D" id="3.20.110.10">
    <property type="entry name" value="Glycoside hydrolase 38, N terminal domain"/>
    <property type="match status" value="1"/>
</dbReference>
<evidence type="ECO:0000256" key="3">
    <source>
        <dbReference type="RuleBase" id="RU361196"/>
    </source>
</evidence>
<sequence>MSVHTLIMRNHPSKRRSDKMGDAAVRPIIHMKDDLIPLGKFSPEDKKIYYAQLAEKYLKIISLLEHDEREPIILIINPAVFDILKDKEFLKMVDESLMKEFNMRNAKSFKDNDLHSIYPVWLNIDRDILRALRTLIIQQRILAIPTAISPFPFTHFKTREAINEQISLSINKWKSYMGDAPNGFWLPECAYISGLDQYLLDSDVQFTFLSKWAFDTAKPYSAETDSILQTPRGLKVLPVIEVMPPMDKSSFSYLDYLKEEDKVSIYYVISDSELFCADVDGMKKECRTALLGFTYLGMEENRLILTDVQLKQLPLLHKMEDELVNLAKALDDHNHRIYLQLKREWLMYCMGIMDDWLNFDSNDIQQTFSQYSSVMTTGLLDNQALSMRERLLHIDLQSHFSDGEKEKNNEMLSEGSLSALILSWEYPPNIVGGLSRHVHDLAKGLSKKGLDVHILTTRTSGLPMYDLDGQVHVHRVSPMHEEEENFLHWIADLNNAMIQKGIELFRSHSFDVIHAHDWLVGSAAKFLKKQFNIPLVTTIHATEHGRNNGINNEVQRFIHEKEQELVHLSDELIVCSEYMKEELKKLFNFETSLVIPNGVYPLSIDHTLSDEKVFAQMIRNRKMVFSIGRMVAEKGFETIIEAAEKLVDQREEICFIIAGRGPLLDHYRQMVINRGLKDFVYFIGYISDEERNCLFRQADMAVFPSLYEPFGIVALEAMAAKKPVAAARTGGLKGIFNNENGVLFTPGSSVELADAVSSLLSNPAKAARIAENAYKIAITLFGWERISEKTMNVYEDIRLKSKVEGIKL</sequence>
<evidence type="ECO:0000259" key="4">
    <source>
        <dbReference type="Pfam" id="PF00534"/>
    </source>
</evidence>
<dbReference type="AlphaFoldDB" id="A0A3L7K565"/>
<dbReference type="Pfam" id="PF00534">
    <property type="entry name" value="Glycos_transf_1"/>
    <property type="match status" value="1"/>
</dbReference>
<feature type="domain" description="Glycosyltransferase subfamily 4-like N-terminal" evidence="6">
    <location>
        <begin position="431"/>
        <end position="599"/>
    </location>
</feature>
<evidence type="ECO:0000313" key="7">
    <source>
        <dbReference type="EMBL" id="RLQ98226.1"/>
    </source>
</evidence>
<accession>A0A3L7K565</accession>
<dbReference type="SUPFAM" id="SSF53756">
    <property type="entry name" value="UDP-Glycosyltransferase/glycogen phosphorylase"/>
    <property type="match status" value="1"/>
</dbReference>
<dbReference type="PANTHER" id="PTHR12526:SF638">
    <property type="entry name" value="SPORE COAT PROTEIN SA"/>
    <property type="match status" value="1"/>
</dbReference>
<comment type="similarity">
    <text evidence="1 3">Belongs to the glycosyl hydrolase 57 family.</text>
</comment>
<feature type="domain" description="Glycoside hydrolase family 57 N-terminal" evidence="5">
    <location>
        <begin position="115"/>
        <end position="224"/>
    </location>
</feature>
<dbReference type="CDD" id="cd03801">
    <property type="entry name" value="GT4_PimA-like"/>
    <property type="match status" value="1"/>
</dbReference>
<keyword evidence="2 3" id="KW-0119">Carbohydrate metabolism</keyword>
<name>A0A3L7K565_9BACI</name>
<keyword evidence="7" id="KW-0808">Transferase</keyword>
<organism evidence="7 8">
    <name type="scientific">Falsibacillus albus</name>
    <dbReference type="NCBI Taxonomy" id="2478915"/>
    <lineage>
        <taxon>Bacteria</taxon>
        <taxon>Bacillati</taxon>
        <taxon>Bacillota</taxon>
        <taxon>Bacilli</taxon>
        <taxon>Bacillales</taxon>
        <taxon>Bacillaceae</taxon>
        <taxon>Falsibacillus</taxon>
    </lineage>
</organism>
<reference evidence="7 8" key="1">
    <citation type="submission" date="2018-10" db="EMBL/GenBank/DDBJ databases">
        <title>Falsibacillus sp. genome draft.</title>
        <authorList>
            <person name="Shi S."/>
        </authorList>
    </citation>
    <scope>NUCLEOTIDE SEQUENCE [LARGE SCALE GENOMIC DNA]</scope>
    <source>
        <strain evidence="7 8">GY 10110</strain>
    </source>
</reference>
<comment type="caution">
    <text evidence="7">The sequence shown here is derived from an EMBL/GenBank/DDBJ whole genome shotgun (WGS) entry which is preliminary data.</text>
</comment>
<evidence type="ECO:0000256" key="1">
    <source>
        <dbReference type="ARBA" id="ARBA00006821"/>
    </source>
</evidence>
<evidence type="ECO:0000259" key="5">
    <source>
        <dbReference type="Pfam" id="PF03065"/>
    </source>
</evidence>
<dbReference type="InterPro" id="IPR028098">
    <property type="entry name" value="Glyco_trans_4-like_N"/>
</dbReference>
<dbReference type="Proteomes" id="UP000276770">
    <property type="component" value="Unassembled WGS sequence"/>
</dbReference>
<proteinExistence type="inferred from homology"/>
<dbReference type="PANTHER" id="PTHR12526">
    <property type="entry name" value="GLYCOSYLTRANSFERASE"/>
    <property type="match status" value="1"/>
</dbReference>
<dbReference type="Pfam" id="PF03065">
    <property type="entry name" value="Glyco_hydro_57"/>
    <property type="match status" value="1"/>
</dbReference>
<dbReference type="InterPro" id="IPR001296">
    <property type="entry name" value="Glyco_trans_1"/>
</dbReference>
<dbReference type="InterPro" id="IPR004300">
    <property type="entry name" value="Glyco_hydro_57_N"/>
</dbReference>
<feature type="domain" description="Glycosyl transferase family 1" evidence="4">
    <location>
        <begin position="619"/>
        <end position="775"/>
    </location>
</feature>
<dbReference type="Pfam" id="PF13439">
    <property type="entry name" value="Glyco_transf_4"/>
    <property type="match status" value="1"/>
</dbReference>